<feature type="compositionally biased region" description="Low complexity" evidence="2">
    <location>
        <begin position="527"/>
        <end position="536"/>
    </location>
</feature>
<dbReference type="InterPro" id="IPR013565">
    <property type="entry name" value="Fas1/AflB-like_central"/>
</dbReference>
<proteinExistence type="predicted"/>
<dbReference type="InterPro" id="IPR050830">
    <property type="entry name" value="Fungal_FAS"/>
</dbReference>
<dbReference type="Proteomes" id="UP001222325">
    <property type="component" value="Unassembled WGS sequence"/>
</dbReference>
<dbReference type="InterPro" id="IPR001227">
    <property type="entry name" value="Ac_transferase_dom_sf"/>
</dbReference>
<evidence type="ECO:0000259" key="4">
    <source>
        <dbReference type="Pfam" id="PF16073"/>
    </source>
</evidence>
<evidence type="ECO:0008006" key="9">
    <source>
        <dbReference type="Google" id="ProtNLM"/>
    </source>
</evidence>
<dbReference type="PANTHER" id="PTHR10982:SF21">
    <property type="entry name" value="FATTY ACID SYNTHASE SUBUNIT BETA"/>
    <property type="match status" value="1"/>
</dbReference>
<feature type="region of interest" description="Disordered" evidence="2">
    <location>
        <begin position="505"/>
        <end position="556"/>
    </location>
</feature>
<dbReference type="Pfam" id="PF18314">
    <property type="entry name" value="FAS_I_H"/>
    <property type="match status" value="1"/>
</dbReference>
<dbReference type="FunFam" id="3.40.366.10:FF:000006">
    <property type="entry name" value="Fatty acid synthase beta subunit dehydratase"/>
    <property type="match status" value="1"/>
</dbReference>
<evidence type="ECO:0000313" key="8">
    <source>
        <dbReference type="Proteomes" id="UP001222325"/>
    </source>
</evidence>
<protein>
    <recommendedName>
        <fullName evidence="9">Starter acyltransferase (SAT) domain-containing protein</fullName>
    </recommendedName>
</protein>
<name>A0AAD6XRA9_9AGAR</name>
<dbReference type="Gene3D" id="3.40.366.10">
    <property type="entry name" value="Malonyl-Coenzyme A Acyl Carrier Protein, domain 2"/>
    <property type="match status" value="1"/>
</dbReference>
<sequence length="1414" mass="156755">MRPLISQIRSLLDAIDTTAQLENKAEATVGLAAHFFGYVAPRLHQIPKSAAAHTFKHFTTAYLHTKDIHSLAASYDIEVRKAVLASYLLALAALRESKVTADLLSLPHPALLTAVAAGKVSVFALFGGQGTDEVYFDGLQSLYDTYKPFLSSFLATVTTDALIRLAAAQTSTAHYHFGLDVVSWLSGATARPSTTYLASVPVSFPLIGLTQLVQYLVACNVSGLTPGQFRDAISGATGHSQGIVSAVAISASATFESFTANALKAIKWLFFSGLRGGEGAPSPMLSVTGLKLIELEAHIKKTNTHLPEIHNGPRAFVVTVPARSLYGLVTSLRKTHRFPYQESTSITRSLCDQIFTQPIHWSATTNFPESATHAVDFGPGGLSGIRPLTARNLDGRGGCVIVVADRAKGDAELYNSQNVKYEEWWSKRFASGSVKTSDGTMYIDTPFLRLLGKPPIMAAGMTPSTVKGGFVHRLPLWQEMRREGLPIEGLCVAAGIPSTEKARRSLRVCETQEPATLRSSRARPRASARLSPSQRRTPTSPLCCNRTGGRGRAGGHHSYEDFHQPVLQTYRTIRQHSNICLVGGSGFGAADDVCPYLSGEWALTYEMQPMPPSRTSSSTPTGRGRTGDWLQRGEERFAGVNGGGGKPYILQSFNSFNDPLPFLESFFKEYPTAREQLLAAEDSVFFLARSQRRGQRPVLFIPVPSPRSTHRSKFGPRRIDFGPQTISRRSSTKTLNACASSRGQWLSSTPRSRGDESKVHTVDYLNAAPAVLPPVVNVQRSEANGEVVCEFEKKLLSTTRAPRRHRSPFMTPLAPTASYNIDHCDPNKGETYELAKQFGQQWIDNTREAIGQTPLYKDVTFPTAPHTEVTSKGEIVYSEVVRENVRKLEAYVEEMASGDTVSGAVDINKKSIPSTAIMSSKTSSAYLWTPRLRSYEEDKKLWLEEPIHLVFHAQLATRATRGVTGHNWEALCAKLQSTPQRMEDAMDWLAFCIGEDVALKIPGVAGRQILEVMLDVLYLRYLHSGGEEGEIQALKVLLKSQLTSFRTYCDIPAEFCFIDDIEEREPWVNTDSESESGSDSDYTMSEPGSDYAMSEAGSIERLEELVIDFCPAPQEEGIPALPKRPLLLEPAASLLYLWLQHLQMFFYPPTTNLHIPRSKSHVVYDLVDMPKLRKRVWKTEEFQAALKNSGLLGKLYDASYPQIICEWTPATMTAAEYEAQKPKPDPNYRFTEADALDLLRREIWRSSPRADKPSLPDTSPGIEAEEEAEDAKSVTAPTITENPSKGAKRNAKKHGKKKKEERLEKLRRRKEQRETRVVETSCPRCQHEPMANHCVREVQVFRQAYAEDLDGAALTCAPPGDRLKPRGGKEGYKPFDKYVDPRDLGIQWYHPRPDVYHRSVGFGTMPLVPRPWNR</sequence>
<comment type="caution">
    <text evidence="7">The sequence shown here is derived from an EMBL/GenBank/DDBJ whole genome shotgun (WGS) entry which is preliminary data.</text>
</comment>
<evidence type="ECO:0000313" key="7">
    <source>
        <dbReference type="EMBL" id="KAJ7082201.1"/>
    </source>
</evidence>
<feature type="domain" description="Fatty acid synthase beta subunit AflB /Fas1-like central" evidence="3">
    <location>
        <begin position="623"/>
        <end position="703"/>
    </location>
</feature>
<dbReference type="Pfam" id="PF08354">
    <property type="entry name" value="Fas1-AflB-like_hel"/>
    <property type="match status" value="2"/>
</dbReference>
<feature type="compositionally biased region" description="Basic residues" evidence="2">
    <location>
        <begin position="1286"/>
        <end position="1297"/>
    </location>
</feature>
<dbReference type="EMBL" id="JARJCN010000046">
    <property type="protein sequence ID" value="KAJ7082201.1"/>
    <property type="molecule type" value="Genomic_DNA"/>
</dbReference>
<dbReference type="Pfam" id="PF16073">
    <property type="entry name" value="SAT"/>
    <property type="match status" value="1"/>
</dbReference>
<dbReference type="Gene3D" id="1.20.1050.120">
    <property type="match status" value="1"/>
</dbReference>
<feature type="region of interest" description="Disordered" evidence="2">
    <location>
        <begin position="700"/>
        <end position="724"/>
    </location>
</feature>
<dbReference type="Gene3D" id="1.20.930.70">
    <property type="match status" value="1"/>
</dbReference>
<feature type="compositionally biased region" description="Low complexity" evidence="2">
    <location>
        <begin position="613"/>
        <end position="623"/>
    </location>
</feature>
<feature type="region of interest" description="Disordered" evidence="2">
    <location>
        <begin position="1247"/>
        <end position="1315"/>
    </location>
</feature>
<gene>
    <name evidence="7" type="ORF">B0H15DRAFT_993961</name>
</gene>
<dbReference type="SUPFAM" id="SSF52151">
    <property type="entry name" value="FabD/lysophospholipase-like"/>
    <property type="match status" value="1"/>
</dbReference>
<keyword evidence="8" id="KW-1185">Reference proteome</keyword>
<feature type="region of interest" description="Disordered" evidence="2">
    <location>
        <begin position="608"/>
        <end position="628"/>
    </location>
</feature>
<feature type="domain" description="Starter acyltransferase (SAT)" evidence="4">
    <location>
        <begin position="125"/>
        <end position="307"/>
    </location>
</feature>
<feature type="region of interest" description="Disordered" evidence="2">
    <location>
        <begin position="1067"/>
        <end position="1093"/>
    </location>
</feature>
<evidence type="ECO:0000256" key="1">
    <source>
        <dbReference type="ARBA" id="ARBA00022679"/>
    </source>
</evidence>
<dbReference type="InterPro" id="IPR041099">
    <property type="entry name" value="FAS1_N"/>
</dbReference>
<dbReference type="GO" id="GO:0004318">
    <property type="term" value="F:enoyl-[acyl-carrier-protein] reductase (NADH) activity"/>
    <property type="evidence" value="ECO:0007669"/>
    <property type="project" value="InterPro"/>
</dbReference>
<reference evidence="7" key="1">
    <citation type="submission" date="2023-03" db="EMBL/GenBank/DDBJ databases">
        <title>Massive genome expansion in bonnet fungi (Mycena s.s.) driven by repeated elements and novel gene families across ecological guilds.</title>
        <authorList>
            <consortium name="Lawrence Berkeley National Laboratory"/>
            <person name="Harder C.B."/>
            <person name="Miyauchi S."/>
            <person name="Viragh M."/>
            <person name="Kuo A."/>
            <person name="Thoen E."/>
            <person name="Andreopoulos B."/>
            <person name="Lu D."/>
            <person name="Skrede I."/>
            <person name="Drula E."/>
            <person name="Henrissat B."/>
            <person name="Morin E."/>
            <person name="Kohler A."/>
            <person name="Barry K."/>
            <person name="LaButti K."/>
            <person name="Morin E."/>
            <person name="Salamov A."/>
            <person name="Lipzen A."/>
            <person name="Mereny Z."/>
            <person name="Hegedus B."/>
            <person name="Baldrian P."/>
            <person name="Stursova M."/>
            <person name="Weitz H."/>
            <person name="Taylor A."/>
            <person name="Grigoriev I.V."/>
            <person name="Nagy L.G."/>
            <person name="Martin F."/>
            <person name="Kauserud H."/>
        </authorList>
    </citation>
    <scope>NUCLEOTIDE SEQUENCE</scope>
    <source>
        <strain evidence="7">CBHHK173m</strain>
    </source>
</reference>
<dbReference type="Gene3D" id="3.40.50.720">
    <property type="entry name" value="NAD(P)-binding Rossmann-like Domain"/>
    <property type="match status" value="1"/>
</dbReference>
<dbReference type="InterPro" id="IPR016035">
    <property type="entry name" value="Acyl_Trfase/lysoPLipase"/>
</dbReference>
<dbReference type="InterPro" id="IPR041550">
    <property type="entry name" value="FASI_helical"/>
</dbReference>
<evidence type="ECO:0000256" key="2">
    <source>
        <dbReference type="SAM" id="MobiDB-lite"/>
    </source>
</evidence>
<dbReference type="GO" id="GO:0016740">
    <property type="term" value="F:transferase activity"/>
    <property type="evidence" value="ECO:0007669"/>
    <property type="project" value="UniProtKB-KW"/>
</dbReference>
<evidence type="ECO:0000259" key="5">
    <source>
        <dbReference type="Pfam" id="PF17828"/>
    </source>
</evidence>
<dbReference type="InterPro" id="IPR013785">
    <property type="entry name" value="Aldolase_TIM"/>
</dbReference>
<evidence type="ECO:0000259" key="3">
    <source>
        <dbReference type="Pfam" id="PF08354"/>
    </source>
</evidence>
<dbReference type="InterPro" id="IPR032088">
    <property type="entry name" value="SAT"/>
</dbReference>
<feature type="domain" description="Fatty acid synthase subunit beta N-terminal" evidence="5">
    <location>
        <begin position="17"/>
        <end position="93"/>
    </location>
</feature>
<evidence type="ECO:0000259" key="6">
    <source>
        <dbReference type="Pfam" id="PF18314"/>
    </source>
</evidence>
<feature type="domain" description="Fatty acid synthase type I helical" evidence="6">
    <location>
        <begin position="814"/>
        <end position="899"/>
    </location>
</feature>
<dbReference type="Gene3D" id="3.20.20.70">
    <property type="entry name" value="Aldolase class I"/>
    <property type="match status" value="2"/>
</dbReference>
<accession>A0AAD6XRA9</accession>
<dbReference type="Pfam" id="PF17828">
    <property type="entry name" value="FAS_N"/>
    <property type="match status" value="1"/>
</dbReference>
<feature type="domain" description="Fatty acid synthase beta subunit AflB /Fas1-like central" evidence="3">
    <location>
        <begin position="551"/>
        <end position="611"/>
    </location>
</feature>
<organism evidence="7 8">
    <name type="scientific">Mycena belliarum</name>
    <dbReference type="NCBI Taxonomy" id="1033014"/>
    <lineage>
        <taxon>Eukaryota</taxon>
        <taxon>Fungi</taxon>
        <taxon>Dikarya</taxon>
        <taxon>Basidiomycota</taxon>
        <taxon>Agaricomycotina</taxon>
        <taxon>Agaricomycetes</taxon>
        <taxon>Agaricomycetidae</taxon>
        <taxon>Agaricales</taxon>
        <taxon>Marasmiineae</taxon>
        <taxon>Mycenaceae</taxon>
        <taxon>Mycena</taxon>
    </lineage>
</organism>
<keyword evidence="1" id="KW-0808">Transferase</keyword>
<dbReference type="PANTHER" id="PTHR10982">
    <property type="entry name" value="MALONYL COA-ACYL CARRIER PROTEIN TRANSACYLASE"/>
    <property type="match status" value="1"/>
</dbReference>